<name>A0A4Y7SF81_COPMI</name>
<organism evidence="3 4">
    <name type="scientific">Coprinellus micaceus</name>
    <name type="common">Glistening ink-cap mushroom</name>
    <name type="synonym">Coprinus micaceus</name>
    <dbReference type="NCBI Taxonomy" id="71717"/>
    <lineage>
        <taxon>Eukaryota</taxon>
        <taxon>Fungi</taxon>
        <taxon>Dikarya</taxon>
        <taxon>Basidiomycota</taxon>
        <taxon>Agaricomycotina</taxon>
        <taxon>Agaricomycetes</taxon>
        <taxon>Agaricomycetidae</taxon>
        <taxon>Agaricales</taxon>
        <taxon>Agaricineae</taxon>
        <taxon>Psathyrellaceae</taxon>
        <taxon>Coprinellus</taxon>
    </lineage>
</organism>
<comment type="caution">
    <text evidence="3">The sequence shown here is derived from an EMBL/GenBank/DDBJ whole genome shotgun (WGS) entry which is preliminary data.</text>
</comment>
<dbReference type="AlphaFoldDB" id="A0A4Y7SF81"/>
<evidence type="ECO:0008006" key="5">
    <source>
        <dbReference type="Google" id="ProtNLM"/>
    </source>
</evidence>
<feature type="domain" description="CxC5 like cysteine cluster associated with KDZ" evidence="1">
    <location>
        <begin position="39"/>
        <end position="157"/>
    </location>
</feature>
<keyword evidence="4" id="KW-1185">Reference proteome</keyword>
<protein>
    <recommendedName>
        <fullName evidence="5">CxC5 like cysteine cluster associated with KDZ domain-containing protein</fullName>
    </recommendedName>
</protein>
<proteinExistence type="predicted"/>
<evidence type="ECO:0000259" key="1">
    <source>
        <dbReference type="Pfam" id="PF18718"/>
    </source>
</evidence>
<dbReference type="Proteomes" id="UP000298030">
    <property type="component" value="Unassembled WGS sequence"/>
</dbReference>
<sequence>MLTRKHVAANLLLDLDGLFELLGIDYNDTTPSVFPRPPAILVSDRLDCARCGPDSYSLRKQEKSQKVRFLDEHFQWREADLFVSRCIKCRADYYPDCYTFPSNTENKRHQHLEIDCKFIRVSKHGVWVHRRVALAQEKAVVRFYAGWANFAEWINDTIHGNSPFTARQSKRLFVEHFSRRLLLAHSISDTFVYELALADGAHACMDCTHRKRYRSDLVEEGLDLAGSGVGVVEVDQAGDNLAIPLNDAPAENLLERPVQHNSPPQDTPRGYVRLAVMDGKSVGHRICALTTCTLPLQNYKNGRFCSEHAGLNSVCGIIPCERPVAERGELTCDNEAHRNWYRAYHSRFKRLTFPGVQRVLRRQGSNRLGEAHIPDHGSRPTLSVEGGLPPLNDTPGGEVVHTFRAQSVYCIQTVQWACGMPIGWGKCYRSESTPQVLAILDRIWEGKEEMKPSYLAYDDACDLLRHIVTQNAHSTCVPHTWLTSTKFIVDAWHYIGHRATDALCRLWCNPAPMDGSQPDLIIGQEDASGRVHATRAFNTETAEQLNSWITRYEAQLRQMTDVSFDFFVHVLLLLYGETIETRIARKERVLSPEFWDGVLDVELEFV</sequence>
<dbReference type="InterPro" id="IPR041539">
    <property type="entry name" value="CxC5"/>
</dbReference>
<dbReference type="OrthoDB" id="2527272at2759"/>
<evidence type="ECO:0000259" key="2">
    <source>
        <dbReference type="Pfam" id="PF18721"/>
    </source>
</evidence>
<reference evidence="3 4" key="1">
    <citation type="journal article" date="2019" name="Nat. Ecol. Evol.">
        <title>Megaphylogeny resolves global patterns of mushroom evolution.</title>
        <authorList>
            <person name="Varga T."/>
            <person name="Krizsan K."/>
            <person name="Foldi C."/>
            <person name="Dima B."/>
            <person name="Sanchez-Garcia M."/>
            <person name="Sanchez-Ramirez S."/>
            <person name="Szollosi G.J."/>
            <person name="Szarkandi J.G."/>
            <person name="Papp V."/>
            <person name="Albert L."/>
            <person name="Andreopoulos W."/>
            <person name="Angelini C."/>
            <person name="Antonin V."/>
            <person name="Barry K.W."/>
            <person name="Bougher N.L."/>
            <person name="Buchanan P."/>
            <person name="Buyck B."/>
            <person name="Bense V."/>
            <person name="Catcheside P."/>
            <person name="Chovatia M."/>
            <person name="Cooper J."/>
            <person name="Damon W."/>
            <person name="Desjardin D."/>
            <person name="Finy P."/>
            <person name="Geml J."/>
            <person name="Haridas S."/>
            <person name="Hughes K."/>
            <person name="Justo A."/>
            <person name="Karasinski D."/>
            <person name="Kautmanova I."/>
            <person name="Kiss B."/>
            <person name="Kocsube S."/>
            <person name="Kotiranta H."/>
            <person name="LaButti K.M."/>
            <person name="Lechner B.E."/>
            <person name="Liimatainen K."/>
            <person name="Lipzen A."/>
            <person name="Lukacs Z."/>
            <person name="Mihaltcheva S."/>
            <person name="Morgado L.N."/>
            <person name="Niskanen T."/>
            <person name="Noordeloos M.E."/>
            <person name="Ohm R.A."/>
            <person name="Ortiz-Santana B."/>
            <person name="Ovrebo C."/>
            <person name="Racz N."/>
            <person name="Riley R."/>
            <person name="Savchenko A."/>
            <person name="Shiryaev A."/>
            <person name="Soop K."/>
            <person name="Spirin V."/>
            <person name="Szebenyi C."/>
            <person name="Tomsovsky M."/>
            <person name="Tulloss R.E."/>
            <person name="Uehling J."/>
            <person name="Grigoriev I.V."/>
            <person name="Vagvolgyi C."/>
            <person name="Papp T."/>
            <person name="Martin F.M."/>
            <person name="Miettinen O."/>
            <person name="Hibbett D.S."/>
            <person name="Nagy L.G."/>
        </authorList>
    </citation>
    <scope>NUCLEOTIDE SEQUENCE [LARGE SCALE GENOMIC DNA]</scope>
    <source>
        <strain evidence="3 4">FP101781</strain>
    </source>
</reference>
<dbReference type="STRING" id="71717.A0A4Y7SF81"/>
<dbReference type="Pfam" id="PF18721">
    <property type="entry name" value="CxC6"/>
    <property type="match status" value="1"/>
</dbReference>
<dbReference type="Pfam" id="PF18718">
    <property type="entry name" value="CxC5"/>
    <property type="match status" value="1"/>
</dbReference>
<dbReference type="InterPro" id="IPR040898">
    <property type="entry name" value="CxC6"/>
</dbReference>
<accession>A0A4Y7SF81</accession>
<dbReference type="EMBL" id="QPFP01000178">
    <property type="protein sequence ID" value="TEB19736.1"/>
    <property type="molecule type" value="Genomic_DNA"/>
</dbReference>
<evidence type="ECO:0000313" key="3">
    <source>
        <dbReference type="EMBL" id="TEB19736.1"/>
    </source>
</evidence>
<feature type="domain" description="CxC6 like cysteine cluster associated with KDZ" evidence="2">
    <location>
        <begin position="276"/>
        <end position="341"/>
    </location>
</feature>
<gene>
    <name evidence="3" type="ORF">FA13DRAFT_1758075</name>
</gene>
<evidence type="ECO:0000313" key="4">
    <source>
        <dbReference type="Proteomes" id="UP000298030"/>
    </source>
</evidence>